<dbReference type="OrthoDB" id="19711at2759"/>
<evidence type="ECO:0000256" key="6">
    <source>
        <dbReference type="ARBA" id="ARBA00022737"/>
    </source>
</evidence>
<dbReference type="Gene3D" id="1.20.1280.50">
    <property type="match status" value="1"/>
</dbReference>
<dbReference type="PROSITE" id="PS50181">
    <property type="entry name" value="FBOX"/>
    <property type="match status" value="1"/>
</dbReference>
<keyword evidence="6" id="KW-0677">Repeat</keyword>
<feature type="region of interest" description="Disordered" evidence="10">
    <location>
        <begin position="713"/>
        <end position="808"/>
    </location>
</feature>
<dbReference type="PROSITE" id="PS50082">
    <property type="entry name" value="WD_REPEATS_2"/>
    <property type="match status" value="5"/>
</dbReference>
<feature type="repeat" description="WD" evidence="9">
    <location>
        <begin position="379"/>
        <end position="422"/>
    </location>
</feature>
<dbReference type="EMBL" id="LYCR01000144">
    <property type="protein sequence ID" value="OGM40434.1"/>
    <property type="molecule type" value="Genomic_DNA"/>
</dbReference>
<evidence type="ECO:0000313" key="13">
    <source>
        <dbReference type="Proteomes" id="UP000179179"/>
    </source>
</evidence>
<evidence type="ECO:0000256" key="10">
    <source>
        <dbReference type="SAM" id="MobiDB-lite"/>
    </source>
</evidence>
<reference evidence="12 13" key="1">
    <citation type="journal article" date="2016" name="Genome Biol. Evol.">
        <title>Draft genome sequence of an aflatoxigenic Aspergillus species, A. bombycis.</title>
        <authorList>
            <person name="Moore G.G."/>
            <person name="Mack B.M."/>
            <person name="Beltz S.B."/>
            <person name="Gilbert M.K."/>
        </authorList>
    </citation>
    <scope>NUCLEOTIDE SEQUENCE [LARGE SCALE GENOMIC DNA]</scope>
    <source>
        <strain evidence="13">NRRL 26010</strain>
    </source>
</reference>
<feature type="compositionally biased region" description="Basic and acidic residues" evidence="10">
    <location>
        <begin position="24"/>
        <end position="35"/>
    </location>
</feature>
<evidence type="ECO:0000256" key="4">
    <source>
        <dbReference type="ARBA" id="ARBA00015819"/>
    </source>
</evidence>
<dbReference type="SUPFAM" id="SSF50978">
    <property type="entry name" value="WD40 repeat-like"/>
    <property type="match status" value="1"/>
</dbReference>
<feature type="repeat" description="WD" evidence="9">
    <location>
        <begin position="512"/>
        <end position="551"/>
    </location>
</feature>
<feature type="repeat" description="WD" evidence="9">
    <location>
        <begin position="338"/>
        <end position="377"/>
    </location>
</feature>
<dbReference type="InterPro" id="IPR019775">
    <property type="entry name" value="WD40_repeat_CS"/>
</dbReference>
<sequence length="850" mass="94864">MAGETTAPNYSPDLTAPSLSAPYRLDEGYSDETRSQVDKELAELPSDDVMPLPDWLLANSEEYSWLMTSAFCLWGVYAYDSLCIEIAYSLLRTLPTSTVAAVVDRLAPVLHMDPVVKLPPEITSEIFSYLDPKTLLTALLASRAWRDRIIDSGLWRGKYIDEGWRVDIDAIRSFEERQSKLSSPCLRKSRLRNADTDIGEPKNKKRVPPSWLDSRTTGYVGSYIIGRQDGQQTSTEADTEGDHLMSDVANDQSESTSSGHQLDSNNIRETQTDLSRTTHGPTPSSVHSSPKSSILLRMPNGGARINWLHLYKQRRRLEENWNRGRLTKFQIPHPEHLAECHKECIYSIQFWGNWLVSGSRDRTVRVWNIDTQRLRYRPLVGHSKSVLCLQFDPRPSEDIIMTGSSDKSVIIWRFSTGEKLKEIAPAHQDSVLNLRFDERYLVTCSKDRLIKVWNRRELMPGDKDYPVIHHGSGAIFPAHIVDINELPSPITETELAKRHIRSLAPYSHLMTIAGHGAAVNAIQISEDEIISASGDRLIKIWNIRSGICKKTLVGHEKGIACVQFDGRRIISGSNDDSVRIFDHSSGAEVACLSGHADLVRTVQAGFGDPPGAEEAMKLEALAVDSEFLDARRSDEAVDYGPRALRRAGHRQNTAGSRNPKDIKALGAHIPPGGGGSKWARIVSGSYDELVLVWKKDRDGAWVVGQPLSHVKTLKQINGEDTDDETPPPRGPRNAFAQQAQRNRPTNPGAVPATNQPFNPQLQQHPPVVQAPGAALHHHHHHAARNQQARGNNNNNNNNNNGNNPPSSRVFKVQFDARKIVCATQDPRIVVWDFADNDEEIKEASQFFTGL</sequence>
<evidence type="ECO:0000259" key="11">
    <source>
        <dbReference type="PROSITE" id="PS50181"/>
    </source>
</evidence>
<evidence type="ECO:0000256" key="1">
    <source>
        <dbReference type="ARBA" id="ARBA00002730"/>
    </source>
</evidence>
<dbReference type="RefSeq" id="XP_022384151.1">
    <property type="nucleotide sequence ID" value="XM_022538688.1"/>
</dbReference>
<keyword evidence="13" id="KW-1185">Reference proteome</keyword>
<feature type="repeat" description="WD" evidence="9">
    <location>
        <begin position="552"/>
        <end position="591"/>
    </location>
</feature>
<feature type="compositionally biased region" description="Polar residues" evidence="10">
    <location>
        <begin position="249"/>
        <end position="280"/>
    </location>
</feature>
<feature type="compositionally biased region" description="Low complexity" evidence="10">
    <location>
        <begin position="784"/>
        <end position="803"/>
    </location>
</feature>
<feature type="region of interest" description="Disordered" evidence="10">
    <location>
        <begin position="249"/>
        <end position="294"/>
    </location>
</feature>
<dbReference type="PROSITE" id="PS00678">
    <property type="entry name" value="WD_REPEATS_1"/>
    <property type="match status" value="2"/>
</dbReference>
<gene>
    <name evidence="12" type="ORF">ABOM_011560</name>
</gene>
<dbReference type="Gene3D" id="2.130.10.10">
    <property type="entry name" value="YVTN repeat-like/Quinoprotein amine dehydrogenase"/>
    <property type="match status" value="2"/>
</dbReference>
<evidence type="ECO:0000256" key="8">
    <source>
        <dbReference type="ARBA" id="ARBA00032113"/>
    </source>
</evidence>
<feature type="compositionally biased region" description="Basic and acidic residues" evidence="10">
    <location>
        <begin position="192"/>
        <end position="202"/>
    </location>
</feature>
<dbReference type="CDD" id="cd00200">
    <property type="entry name" value="WD40"/>
    <property type="match status" value="1"/>
</dbReference>
<dbReference type="InterPro" id="IPR036047">
    <property type="entry name" value="F-box-like_dom_sf"/>
</dbReference>
<dbReference type="InterPro" id="IPR001810">
    <property type="entry name" value="F-box_dom"/>
</dbReference>
<comment type="subunit">
    <text evidence="3">Component of the SCF(sconB) E3 ubiquitin ligase complex.</text>
</comment>
<dbReference type="PANTHER" id="PTHR14604:SF4">
    <property type="entry name" value="F-BOX DOMAIN-CONTAINING PROTEIN"/>
    <property type="match status" value="1"/>
</dbReference>
<protein>
    <recommendedName>
        <fullName evidence="4">Probable E3 ubiquitin ligase complex SCF subunit sconB</fullName>
    </recommendedName>
    <alternativeName>
        <fullName evidence="8">Sulfur controller B</fullName>
    </alternativeName>
    <alternativeName>
        <fullName evidence="7">Sulfur metabolite repression control protein B</fullName>
    </alternativeName>
</protein>
<dbReference type="InterPro" id="IPR020472">
    <property type="entry name" value="WD40_PAC1"/>
</dbReference>
<dbReference type="SUPFAM" id="SSF81383">
    <property type="entry name" value="F-box domain"/>
    <property type="match status" value="1"/>
</dbReference>
<comment type="similarity">
    <text evidence="2">Belongs to the WD repeat MET30/SCONB/SCON-2 family.</text>
</comment>
<evidence type="ECO:0000256" key="5">
    <source>
        <dbReference type="ARBA" id="ARBA00022574"/>
    </source>
</evidence>
<dbReference type="InterPro" id="IPR015943">
    <property type="entry name" value="WD40/YVTN_repeat-like_dom_sf"/>
</dbReference>
<dbReference type="Pfam" id="PF12937">
    <property type="entry name" value="F-box-like"/>
    <property type="match status" value="1"/>
</dbReference>
<feature type="region of interest" description="Disordered" evidence="10">
    <location>
        <begin position="185"/>
        <end position="213"/>
    </location>
</feature>
<dbReference type="PRINTS" id="PR00320">
    <property type="entry name" value="GPROTEINBRPT"/>
</dbReference>
<dbReference type="Pfam" id="PF00400">
    <property type="entry name" value="WD40"/>
    <property type="match status" value="5"/>
</dbReference>
<dbReference type="AlphaFoldDB" id="A0A1F7ZLW5"/>
<dbReference type="InterPro" id="IPR001680">
    <property type="entry name" value="WD40_rpt"/>
</dbReference>
<keyword evidence="5 9" id="KW-0853">WD repeat</keyword>
<dbReference type="SMART" id="SM00320">
    <property type="entry name" value="WD40"/>
    <property type="match status" value="6"/>
</dbReference>
<feature type="compositionally biased region" description="Polar residues" evidence="10">
    <location>
        <begin position="752"/>
        <end position="763"/>
    </location>
</feature>
<dbReference type="SMART" id="SM00256">
    <property type="entry name" value="FBOX"/>
    <property type="match status" value="1"/>
</dbReference>
<comment type="function">
    <text evidence="1">Component of the SCF(sconB) E3 ubiquitin ligase complex involved in the regulation of sulfur metabolite repression, probably by mediating the inactivation or degradation of the metR transcription factor.</text>
</comment>
<dbReference type="InterPro" id="IPR050995">
    <property type="entry name" value="WD-F-box_domain-protein"/>
</dbReference>
<feature type="region of interest" description="Disordered" evidence="10">
    <location>
        <begin position="1"/>
        <end position="35"/>
    </location>
</feature>
<name>A0A1F7ZLW5_9EURO</name>
<feature type="compositionally biased region" description="Low complexity" evidence="10">
    <location>
        <begin position="281"/>
        <end position="293"/>
    </location>
</feature>
<organism evidence="12 13">
    <name type="scientific">Aspergillus bombycis</name>
    <dbReference type="NCBI Taxonomy" id="109264"/>
    <lineage>
        <taxon>Eukaryota</taxon>
        <taxon>Fungi</taxon>
        <taxon>Dikarya</taxon>
        <taxon>Ascomycota</taxon>
        <taxon>Pezizomycotina</taxon>
        <taxon>Eurotiomycetes</taxon>
        <taxon>Eurotiomycetidae</taxon>
        <taxon>Eurotiales</taxon>
        <taxon>Aspergillaceae</taxon>
        <taxon>Aspergillus</taxon>
    </lineage>
</organism>
<dbReference type="Proteomes" id="UP000179179">
    <property type="component" value="Unassembled WGS sequence"/>
</dbReference>
<dbReference type="PANTHER" id="PTHR14604">
    <property type="entry name" value="WD40 REPEAT PF20"/>
    <property type="match status" value="1"/>
</dbReference>
<evidence type="ECO:0000256" key="7">
    <source>
        <dbReference type="ARBA" id="ARBA00030034"/>
    </source>
</evidence>
<evidence type="ECO:0000256" key="9">
    <source>
        <dbReference type="PROSITE-ProRule" id="PRU00221"/>
    </source>
</evidence>
<accession>A0A1F7ZLW5</accession>
<dbReference type="InterPro" id="IPR036322">
    <property type="entry name" value="WD40_repeat_dom_sf"/>
</dbReference>
<feature type="repeat" description="WD" evidence="9">
    <location>
        <begin position="424"/>
        <end position="454"/>
    </location>
</feature>
<feature type="compositionally biased region" description="Polar residues" evidence="10">
    <location>
        <begin position="735"/>
        <end position="745"/>
    </location>
</feature>
<comment type="caution">
    <text evidence="12">The sequence shown here is derived from an EMBL/GenBank/DDBJ whole genome shotgun (WGS) entry which is preliminary data.</text>
</comment>
<dbReference type="GeneID" id="34454950"/>
<dbReference type="PROSITE" id="PS50294">
    <property type="entry name" value="WD_REPEATS_REGION"/>
    <property type="match status" value="4"/>
</dbReference>
<evidence type="ECO:0000313" key="12">
    <source>
        <dbReference type="EMBL" id="OGM40434.1"/>
    </source>
</evidence>
<feature type="domain" description="F-box" evidence="11">
    <location>
        <begin position="112"/>
        <end position="158"/>
    </location>
</feature>
<dbReference type="STRING" id="109264.A0A1F7ZLW5"/>
<evidence type="ECO:0000256" key="3">
    <source>
        <dbReference type="ARBA" id="ARBA00011725"/>
    </source>
</evidence>
<evidence type="ECO:0000256" key="2">
    <source>
        <dbReference type="ARBA" id="ARBA00007968"/>
    </source>
</evidence>
<proteinExistence type="inferred from homology"/>